<feature type="compositionally biased region" description="Basic residues" evidence="1">
    <location>
        <begin position="123"/>
        <end position="133"/>
    </location>
</feature>
<evidence type="ECO:0000313" key="3">
    <source>
        <dbReference type="Proteomes" id="UP001215280"/>
    </source>
</evidence>
<dbReference type="AlphaFoldDB" id="A0AAD7HZ17"/>
<accession>A0AAD7HZ17</accession>
<evidence type="ECO:0000256" key="1">
    <source>
        <dbReference type="SAM" id="MobiDB-lite"/>
    </source>
</evidence>
<reference evidence="2" key="1">
    <citation type="submission" date="2023-03" db="EMBL/GenBank/DDBJ databases">
        <title>Massive genome expansion in bonnet fungi (Mycena s.s.) driven by repeated elements and novel gene families across ecological guilds.</title>
        <authorList>
            <consortium name="Lawrence Berkeley National Laboratory"/>
            <person name="Harder C.B."/>
            <person name="Miyauchi S."/>
            <person name="Viragh M."/>
            <person name="Kuo A."/>
            <person name="Thoen E."/>
            <person name="Andreopoulos B."/>
            <person name="Lu D."/>
            <person name="Skrede I."/>
            <person name="Drula E."/>
            <person name="Henrissat B."/>
            <person name="Morin E."/>
            <person name="Kohler A."/>
            <person name="Barry K."/>
            <person name="LaButti K."/>
            <person name="Morin E."/>
            <person name="Salamov A."/>
            <person name="Lipzen A."/>
            <person name="Mereny Z."/>
            <person name="Hegedus B."/>
            <person name="Baldrian P."/>
            <person name="Stursova M."/>
            <person name="Weitz H."/>
            <person name="Taylor A."/>
            <person name="Grigoriev I.V."/>
            <person name="Nagy L.G."/>
            <person name="Martin F."/>
            <person name="Kauserud H."/>
        </authorList>
    </citation>
    <scope>NUCLEOTIDE SEQUENCE</scope>
    <source>
        <strain evidence="2">CBHHK188m</strain>
    </source>
</reference>
<evidence type="ECO:0000313" key="2">
    <source>
        <dbReference type="EMBL" id="KAJ7731575.1"/>
    </source>
</evidence>
<organism evidence="2 3">
    <name type="scientific">Mycena maculata</name>
    <dbReference type="NCBI Taxonomy" id="230809"/>
    <lineage>
        <taxon>Eukaryota</taxon>
        <taxon>Fungi</taxon>
        <taxon>Dikarya</taxon>
        <taxon>Basidiomycota</taxon>
        <taxon>Agaricomycotina</taxon>
        <taxon>Agaricomycetes</taxon>
        <taxon>Agaricomycetidae</taxon>
        <taxon>Agaricales</taxon>
        <taxon>Marasmiineae</taxon>
        <taxon>Mycenaceae</taxon>
        <taxon>Mycena</taxon>
    </lineage>
</organism>
<name>A0AAD7HZ17_9AGAR</name>
<protein>
    <submittedName>
        <fullName evidence="2">Uncharacterized protein</fullName>
    </submittedName>
</protein>
<dbReference type="Proteomes" id="UP001215280">
    <property type="component" value="Unassembled WGS sequence"/>
</dbReference>
<dbReference type="EMBL" id="JARJLG010000182">
    <property type="protein sequence ID" value="KAJ7731575.1"/>
    <property type="molecule type" value="Genomic_DNA"/>
</dbReference>
<proteinExistence type="predicted"/>
<keyword evidence="3" id="KW-1185">Reference proteome</keyword>
<feature type="compositionally biased region" description="Polar residues" evidence="1">
    <location>
        <begin position="106"/>
        <end position="115"/>
    </location>
</feature>
<sequence length="353" mass="39793">MSTMLRLVERTREVKQESERRNRKRAVVWFQKVSASKPNTVFRSSSSGRNFGLEHYATRRKDMSNTTARRCALAARPMSIPPQKSQVHVLVRNAGIRHSEDADQGRVSSKYSTRTRVPIPSRSHARHGARSLHKAGVSAKAEVEYKTRVNRRVAPRIGTAQTSAPAVSARRRVSSLLRMAMLSPLTLDHTLVKDEHRSRDCARWSAGNARQRRVRERGALAIERNERELCPRSQSPQSSTPFGLTTRFVGARGRECVAHRDRWRHEVVGFATPGIGDDSEKHRLQRDLTNTTAPQRGNTGCRSGREIAVLGVGEDGEGDGDLRWQKVILQIYFFAHESLEPCKLQMKLGKFSS</sequence>
<feature type="region of interest" description="Disordered" evidence="1">
    <location>
        <begin position="96"/>
        <end position="139"/>
    </location>
</feature>
<gene>
    <name evidence="2" type="ORF">DFH07DRAFT_781234</name>
</gene>
<comment type="caution">
    <text evidence="2">The sequence shown here is derived from an EMBL/GenBank/DDBJ whole genome shotgun (WGS) entry which is preliminary data.</text>
</comment>